<evidence type="ECO:0000256" key="1">
    <source>
        <dbReference type="SAM" id="Coils"/>
    </source>
</evidence>
<organism evidence="3 4">
    <name type="scientific">Clostridium simiarum</name>
    <dbReference type="NCBI Taxonomy" id="2841506"/>
    <lineage>
        <taxon>Bacteria</taxon>
        <taxon>Bacillati</taxon>
        <taxon>Bacillota</taxon>
        <taxon>Clostridia</taxon>
        <taxon>Eubacteriales</taxon>
        <taxon>Clostridiaceae</taxon>
        <taxon>Clostridium</taxon>
    </lineage>
</organism>
<evidence type="ECO:0000313" key="4">
    <source>
        <dbReference type="Proteomes" id="UP000736583"/>
    </source>
</evidence>
<sequence length="974" mass="105089">MDKKVKKNLSAALATTVVAGIGATAIPAQAAEVKVEETKEQDVTKLYEAAYNATMKVEATAKANGVKPYILDNKDADIVALVKAVKAGLQADIEAARDAIGELPLDMETAIGEFSHILDGYQHPVFERIVTVINELNAEGAKITQEEINQVRELIIVSPDFIDNNGHPAKASYSTALDIAQTTFINAVAAAIEKAEKSLDREDLEAAKALVEELATVTNNEGVAKIATEKEKEVAVIEEAVEEKEAKLAVESVVADNLKEIKVVFSQSLDLDSAKNTANYKIDGIQLAANDVIKVSEDGKIVTITKETAFANNQTKFELTVSGIKSKDLSKTLLEVKVNAEAFDITAPVALSAEQTGPSKIKVTFSEPVNAEGLSASSFKVDDGKYFVNPTSIKAIASNVIEFELYSTLPEGTHKVKVSGVKDYAKYTMIDTELNFESKKDDVAPVVSKIIKATPNEVVLEFSEDIIISNNTLSNYYHTNTKNVADTVEIVTGTTNQLKLTFNTNTLPKGTAYLYINKDVIKDGWNNKNVAIEVPLNVVVDTVKPEVKEIKAVDDKNIKLTFTEDIDNSEAVYKLLDANGNEVKDNVPTITMPKNDIVNLEFTTPLSGSSYTVVIEKVKDKAGNEIDKVSKTVQITDTTNPTVNTEAKLYTSAKKVKVLFSEIINSDDLANLANYTYAGHYLSDINVSASIVDGGKGVLLDFSKAKTKDGTEIAVTADSDLSVGRVRDLAGNPSPLQTKVTLIDQDVNGVEIDSVKATSTKTVVVTMKDALSSFDANDFELKEETSNKEIVVAAVEFNNIDGKGVITFTLRDALTTDAKTEDGKAIKVGTIDEPKSKNAFGITIKGNQSKDIEDKVAPVIEKFTQDSKEVEDIKISFVDANDKIVKGAAATITVNFSEDMKLDTLSTLTFTVDGYTVSKAELAAGDESKVVLTVNANEDGATKTPVLRQVYNIADKNGNVFNAGGVWTVRFVTP</sequence>
<protein>
    <submittedName>
        <fullName evidence="3">Uncharacterized protein</fullName>
    </submittedName>
</protein>
<keyword evidence="1" id="KW-0175">Coiled coil</keyword>
<evidence type="ECO:0000313" key="3">
    <source>
        <dbReference type="EMBL" id="MBU5592489.1"/>
    </source>
</evidence>
<dbReference type="EMBL" id="JAHLQL010000004">
    <property type="protein sequence ID" value="MBU5592489.1"/>
    <property type="molecule type" value="Genomic_DNA"/>
</dbReference>
<keyword evidence="4" id="KW-1185">Reference proteome</keyword>
<reference evidence="3 4" key="1">
    <citation type="submission" date="2021-06" db="EMBL/GenBank/DDBJ databases">
        <authorList>
            <person name="Sun Q."/>
            <person name="Li D."/>
        </authorList>
    </citation>
    <scope>NUCLEOTIDE SEQUENCE [LARGE SCALE GENOMIC DNA]</scope>
    <source>
        <strain evidence="3 4">MSJ-4</strain>
    </source>
</reference>
<dbReference type="Proteomes" id="UP000736583">
    <property type="component" value="Unassembled WGS sequence"/>
</dbReference>
<feature type="coiled-coil region" evidence="1">
    <location>
        <begin position="185"/>
        <end position="247"/>
    </location>
</feature>
<name>A0ABS6F1V7_9CLOT</name>
<keyword evidence="2" id="KW-0732">Signal</keyword>
<feature type="chain" id="PRO_5046937592" evidence="2">
    <location>
        <begin position="31"/>
        <end position="974"/>
    </location>
</feature>
<gene>
    <name evidence="3" type="ORF">KQI89_12060</name>
</gene>
<evidence type="ECO:0000256" key="2">
    <source>
        <dbReference type="SAM" id="SignalP"/>
    </source>
</evidence>
<comment type="caution">
    <text evidence="3">The sequence shown here is derived from an EMBL/GenBank/DDBJ whole genome shotgun (WGS) entry which is preliminary data.</text>
</comment>
<dbReference type="RefSeq" id="WP_216457267.1">
    <property type="nucleotide sequence ID" value="NZ_JAHLQL010000004.1"/>
</dbReference>
<accession>A0ABS6F1V7</accession>
<proteinExistence type="predicted"/>
<feature type="signal peptide" evidence="2">
    <location>
        <begin position="1"/>
        <end position="30"/>
    </location>
</feature>